<reference evidence="1" key="1">
    <citation type="submission" date="2019-06" db="EMBL/GenBank/DDBJ databases">
        <title>Mycoplasma neophronis type strain whole genome sequence.</title>
        <authorList>
            <person name="Spergser J."/>
        </authorList>
    </citation>
    <scope>NUCLEOTIDE SEQUENCE [LARGE SCALE GENOMIC DNA]</scope>
    <source>
        <strain evidence="1">DSM 24097</strain>
    </source>
</reference>
<proteinExistence type="predicted"/>
<name>A0ABY2Z0A7_9BACT</name>
<comment type="caution">
    <text evidence="1">The sequence shown here is derived from an EMBL/GenBank/DDBJ whole genome shotgun (WGS) entry which is preliminary data.</text>
</comment>
<dbReference type="RefSeq" id="WP_140914974.1">
    <property type="nucleotide sequence ID" value="NZ_VHHP01000007.1"/>
</dbReference>
<evidence type="ECO:0000313" key="2">
    <source>
        <dbReference type="Proteomes" id="UP000316851"/>
    </source>
</evidence>
<dbReference type="Proteomes" id="UP000316851">
    <property type="component" value="Unassembled WGS sequence"/>
</dbReference>
<keyword evidence="2" id="KW-1185">Reference proteome</keyword>
<organism evidence="1 2">
    <name type="scientific">Metamycoplasma neophronis</name>
    <dbReference type="NCBI Taxonomy" id="872983"/>
    <lineage>
        <taxon>Bacteria</taxon>
        <taxon>Bacillati</taxon>
        <taxon>Mycoplasmatota</taxon>
        <taxon>Mycoplasmoidales</taxon>
        <taxon>Metamycoplasmataceae</taxon>
        <taxon>Metamycoplasma</taxon>
    </lineage>
</organism>
<accession>A0ABY2Z0A7</accession>
<evidence type="ECO:0008006" key="3">
    <source>
        <dbReference type="Google" id="ProtNLM"/>
    </source>
</evidence>
<protein>
    <recommendedName>
        <fullName evidence="3">Alpha-D-phosphohexomutase alpha/beta/alpha domain-containing protein</fullName>
    </recommendedName>
</protein>
<evidence type="ECO:0000313" key="1">
    <source>
        <dbReference type="EMBL" id="TPR53373.1"/>
    </source>
</evidence>
<sequence length="552" mass="65007">MISLKDWKDYYNNVAIAKKIEKDYLIKGESFDKYMPYFNNYFIGSIGYGLNAINEISLQILAQALVNQLNNRNIKENYNILLCHDGTSKDNVKFLDAMGHTFLAARMKVIKFANDEGITLPFLKHTLNKTKNIDIVFYISKYTIDNKYTIALFNREGKPFGTKILGTLAQACENINIHEIKEFIDVCARLDFAKLMNEYIESIYKHNYLLSGNKLIKIACIEDNLNHSFFKKIMGKNDFEYKIIKHNAKEEGAQFINISTRYLRELSNIKYLVKFSYDHKRVYFYSRIKSSILMPRFQLIDINLLIANFLVFTNNVICSNNKFTKITSVKSTCATRSDLFNLLAKKYYLNYEETFTYTKQDLTEPSFLYFNEKYDVITSWNQGFGQDAYLTFSMIVNMLNYYETQSMKLDDINAYNLSQLNHNLLSSFSINCSLENLEPFETKLFAQSELNRLEISATEDLRHINAEKERYIAKIYFEENEWLVIKYSFELKKLIFICQETKTTKGEFAKKFKRFFTKFLKNYEHNFMFQNEINDTGINDVKIDDNQTEQNL</sequence>
<dbReference type="EMBL" id="VHHP01000007">
    <property type="protein sequence ID" value="TPR53373.1"/>
    <property type="molecule type" value="Genomic_DNA"/>
</dbReference>
<gene>
    <name evidence="1" type="ORF">FJR74_02565</name>
</gene>